<evidence type="ECO:0000256" key="1">
    <source>
        <dbReference type="ARBA" id="ARBA00005440"/>
    </source>
</evidence>
<sequence length="209" mass="22968">MDGENFLIPGLTPSQQQQLMALLNGQEAPGGNPSTNMATSNFSGKTENGWIVDTGATNHITHDVNSLSNVEQQHNIPPVQIPDGKTVLVHALGQITLGKRLILDQVLGVPNFCFNLMATIPVQSTVWKLNSYSGQYDVTTGGVEGNPGRETIENWFKIEKYEDDYKLVFCPTVCNYCKVICKGVGILIQNGRRQLTLSNVPFKVMFKKA</sequence>
<dbReference type="Gene3D" id="2.80.10.50">
    <property type="match status" value="1"/>
</dbReference>
<dbReference type="SMART" id="SM00452">
    <property type="entry name" value="STI"/>
    <property type="match status" value="1"/>
</dbReference>
<evidence type="ECO:0000313" key="3">
    <source>
        <dbReference type="Proteomes" id="UP001188597"/>
    </source>
</evidence>
<dbReference type="Proteomes" id="UP001188597">
    <property type="component" value="Unassembled WGS sequence"/>
</dbReference>
<name>A0AA88V410_9ASTE</name>
<organism evidence="2 3">
    <name type="scientific">Escallonia herrerae</name>
    <dbReference type="NCBI Taxonomy" id="1293975"/>
    <lineage>
        <taxon>Eukaryota</taxon>
        <taxon>Viridiplantae</taxon>
        <taxon>Streptophyta</taxon>
        <taxon>Embryophyta</taxon>
        <taxon>Tracheophyta</taxon>
        <taxon>Spermatophyta</taxon>
        <taxon>Magnoliopsida</taxon>
        <taxon>eudicotyledons</taxon>
        <taxon>Gunneridae</taxon>
        <taxon>Pentapetalae</taxon>
        <taxon>asterids</taxon>
        <taxon>campanulids</taxon>
        <taxon>Escalloniales</taxon>
        <taxon>Escalloniaceae</taxon>
        <taxon>Escallonia</taxon>
    </lineage>
</organism>
<dbReference type="InterPro" id="IPR002160">
    <property type="entry name" value="Prot_inh_Kunz-lg"/>
</dbReference>
<comment type="caution">
    <text evidence="2">The sequence shown here is derived from an EMBL/GenBank/DDBJ whole genome shotgun (WGS) entry which is preliminary data.</text>
</comment>
<keyword evidence="3" id="KW-1185">Reference proteome</keyword>
<dbReference type="GO" id="GO:0004866">
    <property type="term" value="F:endopeptidase inhibitor activity"/>
    <property type="evidence" value="ECO:0007669"/>
    <property type="project" value="InterPro"/>
</dbReference>
<dbReference type="SUPFAM" id="SSF50386">
    <property type="entry name" value="STI-like"/>
    <property type="match status" value="1"/>
</dbReference>
<comment type="similarity">
    <text evidence="1">Belongs to the protease inhibitor I3 (leguminous Kunitz-type inhibitor) family.</text>
</comment>
<dbReference type="InterPro" id="IPR011065">
    <property type="entry name" value="Kunitz_inhibitor_STI-like_sf"/>
</dbReference>
<dbReference type="AlphaFoldDB" id="A0AA88V410"/>
<protein>
    <submittedName>
        <fullName evidence="2">Uncharacterized protein</fullName>
    </submittedName>
</protein>
<proteinExistence type="inferred from homology"/>
<evidence type="ECO:0000313" key="2">
    <source>
        <dbReference type="EMBL" id="KAK3001390.1"/>
    </source>
</evidence>
<dbReference type="EMBL" id="JAVXUP010002793">
    <property type="protein sequence ID" value="KAK3001390.1"/>
    <property type="molecule type" value="Genomic_DNA"/>
</dbReference>
<dbReference type="Pfam" id="PF00197">
    <property type="entry name" value="Kunitz_legume"/>
    <property type="match status" value="1"/>
</dbReference>
<dbReference type="PANTHER" id="PTHR33107">
    <property type="entry name" value="KUNITZ TRYPSIN INHIBITOR 2"/>
    <property type="match status" value="1"/>
</dbReference>
<reference evidence="2" key="1">
    <citation type="submission" date="2022-12" db="EMBL/GenBank/DDBJ databases">
        <title>Draft genome assemblies for two species of Escallonia (Escalloniales).</title>
        <authorList>
            <person name="Chanderbali A."/>
            <person name="Dervinis C."/>
            <person name="Anghel I."/>
            <person name="Soltis D."/>
            <person name="Soltis P."/>
            <person name="Zapata F."/>
        </authorList>
    </citation>
    <scope>NUCLEOTIDE SEQUENCE</scope>
    <source>
        <strain evidence="2">UCBG64.0493</strain>
        <tissue evidence="2">Leaf</tissue>
    </source>
</reference>
<gene>
    <name evidence="2" type="ORF">RJ639_020839</name>
</gene>
<accession>A0AA88V410</accession>
<dbReference type="PANTHER" id="PTHR33107:SF5">
    <property type="entry name" value="KUNITZ TRYPSIN INHIBITOR 5"/>
    <property type="match status" value="1"/>
</dbReference>